<comment type="caution">
    <text evidence="6">The sequence shown here is derived from an EMBL/GenBank/DDBJ whole genome shotgun (WGS) entry which is preliminary data.</text>
</comment>
<dbReference type="AlphaFoldDB" id="A0A9D4YRK0"/>
<dbReference type="PANTHER" id="PTHR46481:SF10">
    <property type="entry name" value="ZINC FINGER BED DOMAIN-CONTAINING PROTEIN 39"/>
    <property type="match status" value="1"/>
</dbReference>
<reference evidence="6" key="2">
    <citation type="submission" date="2021-09" db="EMBL/GenBank/DDBJ databases">
        <authorList>
            <person name="Jia N."/>
            <person name="Wang J."/>
            <person name="Shi W."/>
            <person name="Du L."/>
            <person name="Sun Y."/>
            <person name="Zhan W."/>
            <person name="Jiang J."/>
            <person name="Wang Q."/>
            <person name="Zhang B."/>
            <person name="Ji P."/>
            <person name="Sakyi L.B."/>
            <person name="Cui X."/>
            <person name="Yuan T."/>
            <person name="Jiang B."/>
            <person name="Yang W."/>
            <person name="Lam T.T.-Y."/>
            <person name="Chang Q."/>
            <person name="Ding S."/>
            <person name="Wang X."/>
            <person name="Zhu J."/>
            <person name="Ruan X."/>
            <person name="Zhao L."/>
            <person name="Wei J."/>
            <person name="Que T."/>
            <person name="Du C."/>
            <person name="Cheng J."/>
            <person name="Dai P."/>
            <person name="Han X."/>
            <person name="Huang E."/>
            <person name="Gao Y."/>
            <person name="Liu J."/>
            <person name="Shao H."/>
            <person name="Ye R."/>
            <person name="Li L."/>
            <person name="Wei W."/>
            <person name="Wang X."/>
            <person name="Wang C."/>
            <person name="Huo Q."/>
            <person name="Li W."/>
            <person name="Guo W."/>
            <person name="Chen H."/>
            <person name="Chen S."/>
            <person name="Zhou L."/>
            <person name="Zhou L."/>
            <person name="Ni X."/>
            <person name="Tian J."/>
            <person name="Zhou Y."/>
            <person name="Sheng Y."/>
            <person name="Liu T."/>
            <person name="Pan Y."/>
            <person name="Xia L."/>
            <person name="Li J."/>
            <person name="Zhao F."/>
            <person name="Cao W."/>
        </authorList>
    </citation>
    <scope>NUCLEOTIDE SEQUENCE</scope>
    <source>
        <strain evidence="6">Rsan-2018</strain>
        <tissue evidence="6">Larvae</tissue>
    </source>
</reference>
<dbReference type="VEuPathDB" id="VectorBase:RSAN_039272"/>
<name>A0A9D4YRK0_RHISA</name>
<dbReference type="GO" id="GO:0008270">
    <property type="term" value="F:zinc ion binding"/>
    <property type="evidence" value="ECO:0007669"/>
    <property type="project" value="UniProtKB-KW"/>
</dbReference>
<evidence type="ECO:0000256" key="4">
    <source>
        <dbReference type="ARBA" id="ARBA00022833"/>
    </source>
</evidence>
<evidence type="ECO:0000256" key="2">
    <source>
        <dbReference type="ARBA" id="ARBA00022723"/>
    </source>
</evidence>
<dbReference type="InterPro" id="IPR052035">
    <property type="entry name" value="ZnF_BED_domain_contain"/>
</dbReference>
<dbReference type="InterPro" id="IPR012337">
    <property type="entry name" value="RNaseH-like_sf"/>
</dbReference>
<keyword evidence="5" id="KW-0539">Nucleus</keyword>
<accession>A0A9D4YRK0</accession>
<evidence type="ECO:0000256" key="5">
    <source>
        <dbReference type="ARBA" id="ARBA00023242"/>
    </source>
</evidence>
<keyword evidence="2" id="KW-0479">Metal-binding</keyword>
<keyword evidence="4" id="KW-0862">Zinc</keyword>
<comment type="subcellular location">
    <subcellularLocation>
        <location evidence="1">Nucleus</location>
    </subcellularLocation>
</comment>
<dbReference type="SUPFAM" id="SSF53098">
    <property type="entry name" value="Ribonuclease H-like"/>
    <property type="match status" value="1"/>
</dbReference>
<protein>
    <submittedName>
        <fullName evidence="6">Uncharacterized protein</fullName>
    </submittedName>
</protein>
<dbReference type="EMBL" id="JABSTV010000501">
    <property type="protein sequence ID" value="KAH7986295.1"/>
    <property type="molecule type" value="Genomic_DNA"/>
</dbReference>
<gene>
    <name evidence="6" type="ORF">HPB52_025075</name>
</gene>
<reference evidence="6" key="1">
    <citation type="journal article" date="2020" name="Cell">
        <title>Large-Scale Comparative Analyses of Tick Genomes Elucidate Their Genetic Diversity and Vector Capacities.</title>
        <authorList>
            <consortium name="Tick Genome and Microbiome Consortium (TIGMIC)"/>
            <person name="Jia N."/>
            <person name="Wang J."/>
            <person name="Shi W."/>
            <person name="Du L."/>
            <person name="Sun Y."/>
            <person name="Zhan W."/>
            <person name="Jiang J.F."/>
            <person name="Wang Q."/>
            <person name="Zhang B."/>
            <person name="Ji P."/>
            <person name="Bell-Sakyi L."/>
            <person name="Cui X.M."/>
            <person name="Yuan T.T."/>
            <person name="Jiang B.G."/>
            <person name="Yang W.F."/>
            <person name="Lam T.T."/>
            <person name="Chang Q.C."/>
            <person name="Ding S.J."/>
            <person name="Wang X.J."/>
            <person name="Zhu J.G."/>
            <person name="Ruan X.D."/>
            <person name="Zhao L."/>
            <person name="Wei J.T."/>
            <person name="Ye R.Z."/>
            <person name="Que T.C."/>
            <person name="Du C.H."/>
            <person name="Zhou Y.H."/>
            <person name="Cheng J.X."/>
            <person name="Dai P.F."/>
            <person name="Guo W.B."/>
            <person name="Han X.H."/>
            <person name="Huang E.J."/>
            <person name="Li L.F."/>
            <person name="Wei W."/>
            <person name="Gao Y.C."/>
            <person name="Liu J.Z."/>
            <person name="Shao H.Z."/>
            <person name="Wang X."/>
            <person name="Wang C.C."/>
            <person name="Yang T.C."/>
            <person name="Huo Q.B."/>
            <person name="Li W."/>
            <person name="Chen H.Y."/>
            <person name="Chen S.E."/>
            <person name="Zhou L.G."/>
            <person name="Ni X.B."/>
            <person name="Tian J.H."/>
            <person name="Sheng Y."/>
            <person name="Liu T."/>
            <person name="Pan Y.S."/>
            <person name="Xia L.Y."/>
            <person name="Li J."/>
            <person name="Zhao F."/>
            <person name="Cao W.C."/>
        </authorList>
    </citation>
    <scope>NUCLEOTIDE SEQUENCE</scope>
    <source>
        <strain evidence="6">Rsan-2018</strain>
    </source>
</reference>
<dbReference type="GO" id="GO:0005634">
    <property type="term" value="C:nucleus"/>
    <property type="evidence" value="ECO:0007669"/>
    <property type="project" value="UniProtKB-SubCell"/>
</dbReference>
<keyword evidence="3" id="KW-0863">Zinc-finger</keyword>
<organism evidence="6 7">
    <name type="scientific">Rhipicephalus sanguineus</name>
    <name type="common">Brown dog tick</name>
    <name type="synonym">Ixodes sanguineus</name>
    <dbReference type="NCBI Taxonomy" id="34632"/>
    <lineage>
        <taxon>Eukaryota</taxon>
        <taxon>Metazoa</taxon>
        <taxon>Ecdysozoa</taxon>
        <taxon>Arthropoda</taxon>
        <taxon>Chelicerata</taxon>
        <taxon>Arachnida</taxon>
        <taxon>Acari</taxon>
        <taxon>Parasitiformes</taxon>
        <taxon>Ixodida</taxon>
        <taxon>Ixodoidea</taxon>
        <taxon>Ixodidae</taxon>
        <taxon>Rhipicephalinae</taxon>
        <taxon>Rhipicephalus</taxon>
        <taxon>Rhipicephalus</taxon>
    </lineage>
</organism>
<evidence type="ECO:0000256" key="3">
    <source>
        <dbReference type="ARBA" id="ARBA00022771"/>
    </source>
</evidence>
<dbReference type="Proteomes" id="UP000821837">
    <property type="component" value="Unassembled WGS sequence"/>
</dbReference>
<keyword evidence="7" id="KW-1185">Reference proteome</keyword>
<proteinExistence type="predicted"/>
<evidence type="ECO:0000256" key="1">
    <source>
        <dbReference type="ARBA" id="ARBA00004123"/>
    </source>
</evidence>
<evidence type="ECO:0000313" key="6">
    <source>
        <dbReference type="EMBL" id="KAH7986295.1"/>
    </source>
</evidence>
<evidence type="ECO:0000313" key="7">
    <source>
        <dbReference type="Proteomes" id="UP000821837"/>
    </source>
</evidence>
<dbReference type="PANTHER" id="PTHR46481">
    <property type="entry name" value="ZINC FINGER BED DOMAIN-CONTAINING PROTEIN 4"/>
    <property type="match status" value="1"/>
</dbReference>
<sequence>MKEYRMTAAGAPEKDQAMISDFVRRTEPLSEKKTQALNTKVAAMVALDLQPYSVVKDRGFKELMEEPVPNYRLPSRNPLSRTLVPRLYDDTRKKLAIQDVICHTPSIDRLCKRARQIVGHYKDSSSAQKRLDEYQEKMGKDPLRLVQDVDTRWNSQYLMLSRLLDLKEAVSVELATSNSSIDGLCSAEWKEASEYVQALKPLYDATVITSADKYLSLSTQIPIIFGILSCLSNFSGTTGFNKELAKSINTRFPLYAEDKEACLAMFLDPRFKSAVFKSNKQEVMWLKDLVPQDVALFPAVEVTEGAAKVQAPQQCVQRSSDVWSAFDNLANSQVGNTPLST</sequence>
<dbReference type="SUPFAM" id="SSF140996">
    <property type="entry name" value="Hermes dimerisation domain"/>
    <property type="match status" value="1"/>
</dbReference>